<dbReference type="Proteomes" id="UP000184465">
    <property type="component" value="Unassembled WGS sequence"/>
</dbReference>
<protein>
    <submittedName>
        <fullName evidence="2">Uncharacterized protein</fullName>
    </submittedName>
</protein>
<dbReference type="AlphaFoldDB" id="A0A1M6Q8R5"/>
<evidence type="ECO:0000313" key="2">
    <source>
        <dbReference type="EMBL" id="SHK16642.1"/>
    </source>
</evidence>
<dbReference type="EMBL" id="FRAG01000031">
    <property type="protein sequence ID" value="SHK16642.1"/>
    <property type="molecule type" value="Genomic_DNA"/>
</dbReference>
<feature type="chain" id="PRO_5012997355" evidence="1">
    <location>
        <begin position="30"/>
        <end position="238"/>
    </location>
</feature>
<name>A0A1M6Q8R5_PARC5</name>
<accession>A0A1M6Q8R5</accession>
<proteinExistence type="predicted"/>
<organism evidence="2 3">
    <name type="scientific">Paramaledivibacter caminithermalis (strain DSM 15212 / CIP 107654 / DViRD3)</name>
    <name type="common">Clostridium caminithermale</name>
    <dbReference type="NCBI Taxonomy" id="1121301"/>
    <lineage>
        <taxon>Bacteria</taxon>
        <taxon>Bacillati</taxon>
        <taxon>Bacillota</taxon>
        <taxon>Clostridia</taxon>
        <taxon>Peptostreptococcales</taxon>
        <taxon>Caminicellaceae</taxon>
        <taxon>Paramaledivibacter</taxon>
    </lineage>
</organism>
<evidence type="ECO:0000313" key="3">
    <source>
        <dbReference type="Proteomes" id="UP000184465"/>
    </source>
</evidence>
<keyword evidence="1" id="KW-0732">Signal</keyword>
<sequence length="238" mass="25863">MLKSKFNKLLCGMLAVGMLMSTTTIGVSAIGEANVLPNGTIILENSDFDKVFSYKGDNVEEYNREMDKYLESLLIKNTAKGENKIASKSNSNSFMASSSRSQTHEISDFAIKYTDDLDMSTKFKYTITNDLVSTSEISGYSRASSSGIYGYKPDTISLTDQFTFVGVSVSVDAGGPGWSTSGESAVWSKQKADVASLTHYYEGVTCTGYDLYIKQITTGEFEVGTRTYSIIASDSTAV</sequence>
<dbReference type="RefSeq" id="WP_073150463.1">
    <property type="nucleotide sequence ID" value="NZ_FRAG01000031.1"/>
</dbReference>
<reference evidence="2 3" key="1">
    <citation type="submission" date="2016-11" db="EMBL/GenBank/DDBJ databases">
        <authorList>
            <person name="Jaros S."/>
            <person name="Januszkiewicz K."/>
            <person name="Wedrychowicz H."/>
        </authorList>
    </citation>
    <scope>NUCLEOTIDE SEQUENCE [LARGE SCALE GENOMIC DNA]</scope>
    <source>
        <strain evidence="2 3">DSM 15212</strain>
    </source>
</reference>
<evidence type="ECO:0000256" key="1">
    <source>
        <dbReference type="SAM" id="SignalP"/>
    </source>
</evidence>
<feature type="signal peptide" evidence="1">
    <location>
        <begin position="1"/>
        <end position="29"/>
    </location>
</feature>
<keyword evidence="3" id="KW-1185">Reference proteome</keyword>
<gene>
    <name evidence="2" type="ORF">SAMN02745912_02480</name>
</gene>